<feature type="compositionally biased region" description="Polar residues" evidence="1">
    <location>
        <begin position="446"/>
        <end position="480"/>
    </location>
</feature>
<feature type="region of interest" description="Disordered" evidence="1">
    <location>
        <begin position="795"/>
        <end position="833"/>
    </location>
</feature>
<feature type="domain" description="HTH myb-type" evidence="3">
    <location>
        <begin position="270"/>
        <end position="323"/>
    </location>
</feature>
<dbReference type="CDD" id="cd00167">
    <property type="entry name" value="SANT"/>
    <property type="match status" value="1"/>
</dbReference>
<sequence length="833" mass="90979">MDIFTNTPPPSSAVDACQSDGFLLNSGLKVIGSGMLLVGGEAFRWSPWLKEGRKEGTIAGGGLGNDNKGINSPGGKIMNHKGQLDISEEAWGILKVVWPKPGNDTPQLPSKRYKTEDGTVSPAPQQMSQAHYNIPQFNNPYTTNYSTHQGSFAYPQHGYVPQHIPLGPPTQSIPQYQAMPHPLQSYQQSPISPSGSRKRGAGEMDTPTIGSNVPSSFGNYPMSSQGLMQPPLTQVGLGSGLGITTLPSQGLEGDPHSASQVPETPAPPVKKGRTNTPWTPAEEQRLKQMREAGNSWSEIAKTFPNRTEGSVKKHWYKDMHYADFPEDEGSFKQALIAAIKEYEQNKWKSIGLKVGKPAKVPTTVKLEFDSIPSEPLRSQSPYSSCPGSPSWHALSSLDILAWQNNQQYNFDFSLQDQEEVSDQSLSTELQHKLARAAGLLDDQGSLFGSSSSTPLRQNRTQSLPSQSGSAMSAPRSQVASPASMYSLDLPQQQHISSRQMSMSSGSYDGPSDSMQASMHAKFDDQGSFLNEFPSPPLGPQQTASPSGLGMQYDMAQRRQQAAQAQSAAFSFGFQLQSQQMQRPQMLQAQLNQLQQQQLAALHQQAQQQQVAQAIQRVQQKSQQQQQTHHHHHHHRLPAASPPRFSSTKDFLAPNPNPDPLSSLPPSGQESTHTRLVGQPGMPLPAPKPKGPKIKFTPEDDALLVELKETKNLTWKQIADFFLGGRSSGTLQVRYCTKLKAKGVEWSGEMVDRLKSALRDYEADRWRVISNRVGSGVSAAACKEKVAELEELERLEAAEAAEAREGPEGESEDDAGMEGMDMVDESGFGVGVDR</sequence>
<reference evidence="4" key="1">
    <citation type="submission" date="2021-07" db="EMBL/GenBank/DDBJ databases">
        <title>Elsinoe batatas strain:CRI-CJ2 Genome sequencing and assembly.</title>
        <authorList>
            <person name="Huang L."/>
        </authorList>
    </citation>
    <scope>NUCLEOTIDE SEQUENCE</scope>
    <source>
        <strain evidence="4">CRI-CJ2</strain>
    </source>
</reference>
<keyword evidence="5" id="KW-1185">Reference proteome</keyword>
<feature type="region of interest" description="Disordered" evidence="1">
    <location>
        <begin position="182"/>
        <end position="210"/>
    </location>
</feature>
<evidence type="ECO:0000256" key="1">
    <source>
        <dbReference type="SAM" id="MobiDB-lite"/>
    </source>
</evidence>
<dbReference type="PROSITE" id="PS50090">
    <property type="entry name" value="MYB_LIKE"/>
    <property type="match status" value="1"/>
</dbReference>
<dbReference type="Gene3D" id="1.10.10.60">
    <property type="entry name" value="Homeodomain-like"/>
    <property type="match status" value="1"/>
</dbReference>
<comment type="caution">
    <text evidence="4">The sequence shown here is derived from an EMBL/GenBank/DDBJ whole genome shotgun (WGS) entry which is preliminary data.</text>
</comment>
<feature type="compositionally biased region" description="Basic and acidic residues" evidence="1">
    <location>
        <begin position="795"/>
        <end position="806"/>
    </location>
</feature>
<dbReference type="OrthoDB" id="2143914at2759"/>
<evidence type="ECO:0008006" key="6">
    <source>
        <dbReference type="Google" id="ProtNLM"/>
    </source>
</evidence>
<name>A0A8K0PH95_9PEZI</name>
<dbReference type="EMBL" id="JAESVG020000005">
    <property type="protein sequence ID" value="KAG8627223.1"/>
    <property type="molecule type" value="Genomic_DNA"/>
</dbReference>
<dbReference type="AlphaFoldDB" id="A0A8K0PH95"/>
<dbReference type="InterPro" id="IPR001005">
    <property type="entry name" value="SANT/Myb"/>
</dbReference>
<feature type="compositionally biased region" description="Low complexity" evidence="1">
    <location>
        <begin position="615"/>
        <end position="626"/>
    </location>
</feature>
<dbReference type="SUPFAM" id="SSF46689">
    <property type="entry name" value="Homeodomain-like"/>
    <property type="match status" value="2"/>
</dbReference>
<feature type="region of interest" description="Disordered" evidence="1">
    <location>
        <begin position="102"/>
        <end position="124"/>
    </location>
</feature>
<feature type="region of interest" description="Disordered" evidence="1">
    <location>
        <begin position="445"/>
        <end position="548"/>
    </location>
</feature>
<dbReference type="GO" id="GO:0005634">
    <property type="term" value="C:nucleus"/>
    <property type="evidence" value="ECO:0007669"/>
    <property type="project" value="TreeGrafter"/>
</dbReference>
<dbReference type="Pfam" id="PF00249">
    <property type="entry name" value="Myb_DNA-binding"/>
    <property type="match status" value="1"/>
</dbReference>
<dbReference type="GO" id="GO:0000278">
    <property type="term" value="P:mitotic cell cycle"/>
    <property type="evidence" value="ECO:0007669"/>
    <property type="project" value="TreeGrafter"/>
</dbReference>
<feature type="compositionally biased region" description="Acidic residues" evidence="1">
    <location>
        <begin position="807"/>
        <end position="823"/>
    </location>
</feature>
<feature type="region of interest" description="Disordered" evidence="1">
    <location>
        <begin position="615"/>
        <end position="695"/>
    </location>
</feature>
<evidence type="ECO:0000313" key="5">
    <source>
        <dbReference type="Proteomes" id="UP000809789"/>
    </source>
</evidence>
<feature type="region of interest" description="Disordered" evidence="1">
    <location>
        <begin position="238"/>
        <end position="277"/>
    </location>
</feature>
<dbReference type="SMART" id="SM00717">
    <property type="entry name" value="SANT"/>
    <property type="match status" value="3"/>
</dbReference>
<feature type="compositionally biased region" description="Polar residues" evidence="1">
    <location>
        <begin position="184"/>
        <end position="195"/>
    </location>
</feature>
<protein>
    <recommendedName>
        <fullName evidence="6">Myb-like DNA-binding domain-containing protein</fullName>
    </recommendedName>
</protein>
<evidence type="ECO:0000313" key="4">
    <source>
        <dbReference type="EMBL" id="KAG8627223.1"/>
    </source>
</evidence>
<dbReference type="PANTHER" id="PTHR45614:SF238">
    <property type="entry name" value="MYB-LIKE TRANSCRIPTION FACTOR (EUROFUNG)"/>
    <property type="match status" value="1"/>
</dbReference>
<organism evidence="4 5">
    <name type="scientific">Elsinoe batatas</name>
    <dbReference type="NCBI Taxonomy" id="2601811"/>
    <lineage>
        <taxon>Eukaryota</taxon>
        <taxon>Fungi</taxon>
        <taxon>Dikarya</taxon>
        <taxon>Ascomycota</taxon>
        <taxon>Pezizomycotina</taxon>
        <taxon>Dothideomycetes</taxon>
        <taxon>Dothideomycetidae</taxon>
        <taxon>Myriangiales</taxon>
        <taxon>Elsinoaceae</taxon>
        <taxon>Elsinoe</taxon>
    </lineage>
</organism>
<dbReference type="InterPro" id="IPR009057">
    <property type="entry name" value="Homeodomain-like_sf"/>
</dbReference>
<dbReference type="Pfam" id="PF13921">
    <property type="entry name" value="Myb_DNA-bind_6"/>
    <property type="match status" value="1"/>
</dbReference>
<dbReference type="GO" id="GO:0000981">
    <property type="term" value="F:DNA-binding transcription factor activity, RNA polymerase II-specific"/>
    <property type="evidence" value="ECO:0007669"/>
    <property type="project" value="TreeGrafter"/>
</dbReference>
<dbReference type="PANTHER" id="PTHR45614">
    <property type="entry name" value="MYB PROTEIN-RELATED"/>
    <property type="match status" value="1"/>
</dbReference>
<feature type="compositionally biased region" description="Low complexity" evidence="1">
    <location>
        <begin position="491"/>
        <end position="506"/>
    </location>
</feature>
<evidence type="ECO:0000259" key="3">
    <source>
        <dbReference type="PROSITE" id="PS51294"/>
    </source>
</evidence>
<gene>
    <name evidence="4" type="ORF">KVT40_004706</name>
</gene>
<dbReference type="InterPro" id="IPR017930">
    <property type="entry name" value="Myb_dom"/>
</dbReference>
<feature type="domain" description="Myb-like" evidence="2">
    <location>
        <begin position="270"/>
        <end position="319"/>
    </location>
</feature>
<dbReference type="PROSITE" id="PS51294">
    <property type="entry name" value="HTH_MYB"/>
    <property type="match status" value="1"/>
</dbReference>
<dbReference type="GO" id="GO:0000978">
    <property type="term" value="F:RNA polymerase II cis-regulatory region sequence-specific DNA binding"/>
    <property type="evidence" value="ECO:0007669"/>
    <property type="project" value="TreeGrafter"/>
</dbReference>
<proteinExistence type="predicted"/>
<dbReference type="Proteomes" id="UP000809789">
    <property type="component" value="Unassembled WGS sequence"/>
</dbReference>
<dbReference type="InterPro" id="IPR050560">
    <property type="entry name" value="MYB_TF"/>
</dbReference>
<evidence type="ECO:0000259" key="2">
    <source>
        <dbReference type="PROSITE" id="PS50090"/>
    </source>
</evidence>
<accession>A0A8K0PH95</accession>
<feature type="compositionally biased region" description="Basic residues" evidence="1">
    <location>
        <begin position="627"/>
        <end position="636"/>
    </location>
</feature>
<dbReference type="GO" id="GO:0045944">
    <property type="term" value="P:positive regulation of transcription by RNA polymerase II"/>
    <property type="evidence" value="ECO:0007669"/>
    <property type="project" value="TreeGrafter"/>
</dbReference>